<proteinExistence type="predicted"/>
<evidence type="ECO:0000313" key="3">
    <source>
        <dbReference type="Proteomes" id="UP000324800"/>
    </source>
</evidence>
<feature type="chain" id="PRO_5023899641" evidence="1">
    <location>
        <begin position="18"/>
        <end position="123"/>
    </location>
</feature>
<comment type="caution">
    <text evidence="2">The sequence shown here is derived from an EMBL/GenBank/DDBJ whole genome shotgun (WGS) entry which is preliminary data.</text>
</comment>
<name>A0A5J4RVW9_9EUKA</name>
<dbReference type="EMBL" id="SNRW01041481">
    <property type="protein sequence ID" value="KAA6337111.1"/>
    <property type="molecule type" value="Genomic_DNA"/>
</dbReference>
<feature type="signal peptide" evidence="1">
    <location>
        <begin position="1"/>
        <end position="17"/>
    </location>
</feature>
<evidence type="ECO:0000313" key="2">
    <source>
        <dbReference type="EMBL" id="KAA6337111.1"/>
    </source>
</evidence>
<evidence type="ECO:0000256" key="1">
    <source>
        <dbReference type="SAM" id="SignalP"/>
    </source>
</evidence>
<dbReference type="PANTHER" id="PTHR32522:SF3">
    <property type="entry name" value="ABC3 TRANSPORTER PERMEASE PROTEIN DOMAIN-CONTAINING PROTEIN"/>
    <property type="match status" value="1"/>
</dbReference>
<sequence>MIISVVISLASKFPVIALMFSEGWEGQYDMAITTGAQTHKNGINATKIGEILNQLGDNYNRFSPRIHIRVEVVRKNGGKGGASIMVLDTLKEKQLQIGRNWIYTEEIPKGAAIITQHLANSQN</sequence>
<dbReference type="AlphaFoldDB" id="A0A5J4RVW9"/>
<dbReference type="Proteomes" id="UP000324800">
    <property type="component" value="Unassembled WGS sequence"/>
</dbReference>
<reference evidence="2 3" key="1">
    <citation type="submission" date="2019-03" db="EMBL/GenBank/DDBJ databases">
        <title>Single cell metagenomics reveals metabolic interactions within the superorganism composed of flagellate Streblomastix strix and complex community of Bacteroidetes bacteria on its surface.</title>
        <authorList>
            <person name="Treitli S.C."/>
            <person name="Kolisko M."/>
            <person name="Husnik F."/>
            <person name="Keeling P."/>
            <person name="Hampl V."/>
        </authorList>
    </citation>
    <scope>NUCLEOTIDE SEQUENCE [LARGE SCALE GENOMIC DNA]</scope>
    <source>
        <strain evidence="2">ST1C</strain>
    </source>
</reference>
<accession>A0A5J4RVW9</accession>
<keyword evidence="1" id="KW-0732">Signal</keyword>
<dbReference type="PANTHER" id="PTHR32522">
    <property type="match status" value="1"/>
</dbReference>
<gene>
    <name evidence="2" type="ORF">EZS28_052819</name>
</gene>
<feature type="non-terminal residue" evidence="2">
    <location>
        <position position="123"/>
    </location>
</feature>
<protein>
    <submittedName>
        <fullName evidence="2">Uncharacterized protein</fullName>
    </submittedName>
</protein>
<organism evidence="2 3">
    <name type="scientific">Streblomastix strix</name>
    <dbReference type="NCBI Taxonomy" id="222440"/>
    <lineage>
        <taxon>Eukaryota</taxon>
        <taxon>Metamonada</taxon>
        <taxon>Preaxostyla</taxon>
        <taxon>Oxymonadida</taxon>
        <taxon>Streblomastigidae</taxon>
        <taxon>Streblomastix</taxon>
    </lineage>
</organism>